<accession>W4M5B8</accession>
<reference evidence="1 2" key="1">
    <citation type="journal article" date="2014" name="Nature">
        <title>An environmental bacterial taxon with a large and distinct metabolic repertoire.</title>
        <authorList>
            <person name="Wilson M.C."/>
            <person name="Mori T."/>
            <person name="Ruckert C."/>
            <person name="Uria A.R."/>
            <person name="Helf M.J."/>
            <person name="Takada K."/>
            <person name="Gernert C."/>
            <person name="Steffens U.A."/>
            <person name="Heycke N."/>
            <person name="Schmitt S."/>
            <person name="Rinke C."/>
            <person name="Helfrich E.J."/>
            <person name="Brachmann A.O."/>
            <person name="Gurgui C."/>
            <person name="Wakimoto T."/>
            <person name="Kracht M."/>
            <person name="Crusemann M."/>
            <person name="Hentschel U."/>
            <person name="Abe I."/>
            <person name="Matsunaga S."/>
            <person name="Kalinowski J."/>
            <person name="Takeyama H."/>
            <person name="Piel J."/>
        </authorList>
    </citation>
    <scope>NUCLEOTIDE SEQUENCE [LARGE SCALE GENOMIC DNA]</scope>
    <source>
        <strain evidence="2">TSY2</strain>
    </source>
</reference>
<comment type="caution">
    <text evidence="1">The sequence shown here is derived from an EMBL/GenBank/DDBJ whole genome shotgun (WGS) entry which is preliminary data.</text>
</comment>
<sequence length="59" mass="6632">MTTARSAGATEGSCQVQQACLKTALQIQYVQQLVRYETLFKPLEAFAHRRCQGDFKIPV</sequence>
<evidence type="ECO:0000313" key="1">
    <source>
        <dbReference type="EMBL" id="ETX05544.1"/>
    </source>
</evidence>
<dbReference type="AlphaFoldDB" id="W4M5B8"/>
<dbReference type="EMBL" id="AZHX01000932">
    <property type="protein sequence ID" value="ETX05544.1"/>
    <property type="molecule type" value="Genomic_DNA"/>
</dbReference>
<keyword evidence="2" id="KW-1185">Reference proteome</keyword>
<proteinExistence type="predicted"/>
<gene>
    <name evidence="1" type="ORF">ETSY2_22330</name>
</gene>
<name>W4M5B8_9BACT</name>
<dbReference type="HOGENOM" id="CLU_2951672_0_0_7"/>
<protein>
    <submittedName>
        <fullName evidence="1">Uncharacterized protein</fullName>
    </submittedName>
</protein>
<organism evidence="1 2">
    <name type="scientific">Candidatus Entotheonella gemina</name>
    <dbReference type="NCBI Taxonomy" id="1429439"/>
    <lineage>
        <taxon>Bacteria</taxon>
        <taxon>Pseudomonadati</taxon>
        <taxon>Nitrospinota/Tectimicrobiota group</taxon>
        <taxon>Candidatus Tectimicrobiota</taxon>
        <taxon>Candidatus Entotheonellia</taxon>
        <taxon>Candidatus Entotheonellales</taxon>
        <taxon>Candidatus Entotheonellaceae</taxon>
        <taxon>Candidatus Entotheonella</taxon>
    </lineage>
</organism>
<evidence type="ECO:0000313" key="2">
    <source>
        <dbReference type="Proteomes" id="UP000019140"/>
    </source>
</evidence>
<dbReference type="Proteomes" id="UP000019140">
    <property type="component" value="Unassembled WGS sequence"/>
</dbReference>